<feature type="compositionally biased region" description="Basic and acidic residues" evidence="1">
    <location>
        <begin position="194"/>
        <end position="208"/>
    </location>
</feature>
<evidence type="ECO:0000313" key="4">
    <source>
        <dbReference type="Proteomes" id="UP001363622"/>
    </source>
</evidence>
<dbReference type="Proteomes" id="UP001363622">
    <property type="component" value="Unassembled WGS sequence"/>
</dbReference>
<name>A0ABR1KAM1_9PEZI</name>
<reference evidence="3 4" key="1">
    <citation type="submission" date="2024-04" db="EMBL/GenBank/DDBJ databases">
        <title>Phyllosticta paracitricarpa is synonymous to the EU quarantine fungus P. citricarpa based on phylogenomic analyses.</title>
        <authorList>
            <consortium name="Lawrence Berkeley National Laboratory"/>
            <person name="Van Ingen-Buijs V.A."/>
            <person name="Van Westerhoven A.C."/>
            <person name="Haridas S."/>
            <person name="Skiadas P."/>
            <person name="Martin F."/>
            <person name="Groenewald J.Z."/>
            <person name="Crous P.W."/>
            <person name="Seidl M.F."/>
        </authorList>
    </citation>
    <scope>NUCLEOTIDE SEQUENCE [LARGE SCALE GENOMIC DNA]</scope>
    <source>
        <strain evidence="3 4">CBS 123371</strain>
    </source>
</reference>
<evidence type="ECO:0000256" key="1">
    <source>
        <dbReference type="SAM" id="MobiDB-lite"/>
    </source>
</evidence>
<feature type="compositionally biased region" description="Acidic residues" evidence="1">
    <location>
        <begin position="300"/>
        <end position="310"/>
    </location>
</feature>
<feature type="domain" description="NECAP PHear" evidence="2">
    <location>
        <begin position="17"/>
        <end position="215"/>
    </location>
</feature>
<dbReference type="SUPFAM" id="SSF50729">
    <property type="entry name" value="PH domain-like"/>
    <property type="match status" value="1"/>
</dbReference>
<protein>
    <recommendedName>
        <fullName evidence="2">NECAP PHear domain-containing protein</fullName>
    </recommendedName>
</protein>
<dbReference type="PANTHER" id="PTHR12847">
    <property type="entry name" value="ATP-BINDING CASSETTE ABC TRANSPORTER-RELATED"/>
    <property type="match status" value="1"/>
</dbReference>
<feature type="region of interest" description="Disordered" evidence="1">
    <location>
        <begin position="171"/>
        <end position="310"/>
    </location>
</feature>
<organism evidence="3 4">
    <name type="scientific">Phyllosticta citriasiana</name>
    <dbReference type="NCBI Taxonomy" id="595635"/>
    <lineage>
        <taxon>Eukaryota</taxon>
        <taxon>Fungi</taxon>
        <taxon>Dikarya</taxon>
        <taxon>Ascomycota</taxon>
        <taxon>Pezizomycotina</taxon>
        <taxon>Dothideomycetes</taxon>
        <taxon>Dothideomycetes incertae sedis</taxon>
        <taxon>Botryosphaeriales</taxon>
        <taxon>Phyllostictaceae</taxon>
        <taxon>Phyllosticta</taxon>
    </lineage>
</organism>
<dbReference type="InterPro" id="IPR011993">
    <property type="entry name" value="PH-like_dom_sf"/>
</dbReference>
<evidence type="ECO:0000313" key="3">
    <source>
        <dbReference type="EMBL" id="KAK7511021.1"/>
    </source>
</evidence>
<dbReference type="Gene3D" id="2.30.29.30">
    <property type="entry name" value="Pleckstrin-homology domain (PH domain)/Phosphotyrosine-binding domain (PTB)"/>
    <property type="match status" value="1"/>
</dbReference>
<dbReference type="Pfam" id="PF07933">
    <property type="entry name" value="DUF1681"/>
    <property type="match status" value="1"/>
</dbReference>
<proteinExistence type="predicted"/>
<accession>A0ABR1KAM1</accession>
<feature type="compositionally biased region" description="Polar residues" evidence="1">
    <location>
        <begin position="286"/>
        <end position="296"/>
    </location>
</feature>
<feature type="compositionally biased region" description="Low complexity" evidence="1">
    <location>
        <begin position="183"/>
        <end position="193"/>
    </location>
</feature>
<keyword evidence="4" id="KW-1185">Reference proteome</keyword>
<evidence type="ECO:0000259" key="2">
    <source>
        <dbReference type="Pfam" id="PF07933"/>
    </source>
</evidence>
<feature type="region of interest" description="Disordered" evidence="1">
    <location>
        <begin position="71"/>
        <end position="95"/>
    </location>
</feature>
<sequence>METIDPTTGKPLPPDAIQRVLYIARQVHVYQIPPATSTKGYNASSWIGLNNERLIFTARLRVLETAIPRPAAAQPVSTGSATQSGGAGASPDDREEDVKVDILLEDPATGQLFAGAPYTSPAVVEPTLDSSRFFAVRVVGEGRKATLGVGFEERSDAMDFNIALQDARKVLGMDQSGPGGGSAQSRRAAAAKASAEKEKRDFSLKEGEMITVNIGRKGRRKPDSPEGVSGEQKDSQAALFSIKPPPSAGGNGNGGAMPFLPPPPKTSDVKADRRRSRNMQLGAESPNETLSKQPSAQELGFDDGEFGEFQ</sequence>
<gene>
    <name evidence="3" type="ORF">IWZ03DRAFT_387993</name>
</gene>
<dbReference type="CDD" id="cd13228">
    <property type="entry name" value="PHear_NECAP"/>
    <property type="match status" value="1"/>
</dbReference>
<dbReference type="PANTHER" id="PTHR12847:SF9">
    <property type="entry name" value="NECAP-LIKE PROTEIN CG9132"/>
    <property type="match status" value="1"/>
</dbReference>
<comment type="caution">
    <text evidence="3">The sequence shown here is derived from an EMBL/GenBank/DDBJ whole genome shotgun (WGS) entry which is preliminary data.</text>
</comment>
<dbReference type="InterPro" id="IPR012466">
    <property type="entry name" value="NECAP_PHear"/>
</dbReference>
<dbReference type="EMBL" id="JBBPHU010000013">
    <property type="protein sequence ID" value="KAK7511021.1"/>
    <property type="molecule type" value="Genomic_DNA"/>
</dbReference>